<dbReference type="EMBL" id="OCNJ01000003">
    <property type="protein sequence ID" value="SOD93469.1"/>
    <property type="molecule type" value="Genomic_DNA"/>
</dbReference>
<dbReference type="GO" id="GO:0004190">
    <property type="term" value="F:aspartic-type endopeptidase activity"/>
    <property type="evidence" value="ECO:0007669"/>
    <property type="project" value="InterPro"/>
</dbReference>
<dbReference type="Gene3D" id="1.20.120.1220">
    <property type="match status" value="1"/>
</dbReference>
<evidence type="ECO:0000256" key="6">
    <source>
        <dbReference type="SAM" id="Phobius"/>
    </source>
</evidence>
<feature type="transmembrane region" description="Helical" evidence="6">
    <location>
        <begin position="58"/>
        <end position="82"/>
    </location>
</feature>
<accession>A0A286GEB1</accession>
<dbReference type="GO" id="GO:0005886">
    <property type="term" value="C:plasma membrane"/>
    <property type="evidence" value="ECO:0007669"/>
    <property type="project" value="UniProtKB-SubCell"/>
</dbReference>
<dbReference type="OrthoDB" id="5329005at2"/>
<dbReference type="PANTHER" id="PTHR36506">
    <property type="entry name" value="PREFLAGELLIN PEPTIDASE"/>
    <property type="match status" value="1"/>
</dbReference>
<feature type="transmembrane region" description="Helical" evidence="6">
    <location>
        <begin position="33"/>
        <end position="52"/>
    </location>
</feature>
<evidence type="ECO:0000256" key="2">
    <source>
        <dbReference type="ARBA" id="ARBA00022475"/>
    </source>
</evidence>
<gene>
    <name evidence="8" type="ORF">SAMN05421508_10380</name>
</gene>
<name>A0A286GEB1_9PROT</name>
<feature type="transmembrane region" description="Helical" evidence="6">
    <location>
        <begin position="103"/>
        <end position="125"/>
    </location>
</feature>
<evidence type="ECO:0000313" key="9">
    <source>
        <dbReference type="Proteomes" id="UP000219621"/>
    </source>
</evidence>
<evidence type="ECO:0000256" key="3">
    <source>
        <dbReference type="ARBA" id="ARBA00022692"/>
    </source>
</evidence>
<dbReference type="InterPro" id="IPR052218">
    <property type="entry name" value="Preflagellin_Peptidase"/>
</dbReference>
<sequence length="173" mass="17668">MALDPQITVPFLTAAYGAPLVVAALWDLRTYRIPNLLSALLALGFVPAALLAPGPVDWSLHLVAGAGVFVIGAFSFALGWMGAGDVKLGAAVALWAGPMMPELLLGMALVGGGLALALLVVRRVLAGVLLAALPHPERVALPRVLIPGEGVPFGIAIAGAGLYVAPRLPLFLT</sequence>
<dbReference type="Proteomes" id="UP000219621">
    <property type="component" value="Unassembled WGS sequence"/>
</dbReference>
<feature type="domain" description="Prepilin type IV endopeptidase peptidase" evidence="7">
    <location>
        <begin position="20"/>
        <end position="115"/>
    </location>
</feature>
<protein>
    <submittedName>
        <fullName evidence="8">Prepilin peptidase CpaA</fullName>
    </submittedName>
</protein>
<keyword evidence="2" id="KW-1003">Cell membrane</keyword>
<evidence type="ECO:0000256" key="4">
    <source>
        <dbReference type="ARBA" id="ARBA00022989"/>
    </source>
</evidence>
<feature type="transmembrane region" description="Helical" evidence="6">
    <location>
        <begin position="6"/>
        <end position="26"/>
    </location>
</feature>
<dbReference type="RefSeq" id="WP_097278451.1">
    <property type="nucleotide sequence ID" value="NZ_OCNJ01000003.1"/>
</dbReference>
<evidence type="ECO:0000259" key="7">
    <source>
        <dbReference type="Pfam" id="PF01478"/>
    </source>
</evidence>
<keyword evidence="5 6" id="KW-0472">Membrane</keyword>
<comment type="subcellular location">
    <subcellularLocation>
        <location evidence="1">Cell membrane</location>
        <topology evidence="1">Multi-pass membrane protein</topology>
    </subcellularLocation>
</comment>
<dbReference type="PANTHER" id="PTHR36506:SF1">
    <property type="entry name" value="PREFLAGELLIN PEPTIDASE"/>
    <property type="match status" value="1"/>
</dbReference>
<dbReference type="InterPro" id="IPR000045">
    <property type="entry name" value="Prepilin_IV_endopep_pep"/>
</dbReference>
<evidence type="ECO:0000256" key="1">
    <source>
        <dbReference type="ARBA" id="ARBA00004651"/>
    </source>
</evidence>
<keyword evidence="3 6" id="KW-0812">Transmembrane</keyword>
<proteinExistence type="predicted"/>
<dbReference type="Pfam" id="PF01478">
    <property type="entry name" value="Peptidase_A24"/>
    <property type="match status" value="1"/>
</dbReference>
<keyword evidence="9" id="KW-1185">Reference proteome</keyword>
<evidence type="ECO:0000256" key="5">
    <source>
        <dbReference type="ARBA" id="ARBA00023136"/>
    </source>
</evidence>
<reference evidence="9" key="1">
    <citation type="submission" date="2017-09" db="EMBL/GenBank/DDBJ databases">
        <authorList>
            <person name="Varghese N."/>
            <person name="Submissions S."/>
        </authorList>
    </citation>
    <scope>NUCLEOTIDE SEQUENCE [LARGE SCALE GENOMIC DNA]</scope>
    <source>
        <strain evidence="9">USBA 140</strain>
    </source>
</reference>
<evidence type="ECO:0000313" key="8">
    <source>
        <dbReference type="EMBL" id="SOD93469.1"/>
    </source>
</evidence>
<dbReference type="AlphaFoldDB" id="A0A286GEB1"/>
<keyword evidence="4 6" id="KW-1133">Transmembrane helix</keyword>
<organism evidence="8 9">
    <name type="scientific">Caenispirillum bisanense</name>
    <dbReference type="NCBI Taxonomy" id="414052"/>
    <lineage>
        <taxon>Bacteria</taxon>
        <taxon>Pseudomonadati</taxon>
        <taxon>Pseudomonadota</taxon>
        <taxon>Alphaproteobacteria</taxon>
        <taxon>Rhodospirillales</taxon>
        <taxon>Novispirillaceae</taxon>
        <taxon>Caenispirillum</taxon>
    </lineage>
</organism>